<feature type="compositionally biased region" description="Basic and acidic residues" evidence="1">
    <location>
        <begin position="769"/>
        <end position="794"/>
    </location>
</feature>
<reference evidence="2 3" key="1">
    <citation type="submission" date="2020-02" db="EMBL/GenBank/DDBJ databases">
        <title>Acidophilic actinobacteria isolated from forest soil.</title>
        <authorList>
            <person name="Golinska P."/>
        </authorList>
    </citation>
    <scope>NUCLEOTIDE SEQUENCE [LARGE SCALE GENOMIC DNA]</scope>
    <source>
        <strain evidence="2 3">NL8</strain>
    </source>
</reference>
<proteinExistence type="predicted"/>
<organism evidence="2 3">
    <name type="scientific">Catenulispora pinistramenti</name>
    <dbReference type="NCBI Taxonomy" id="2705254"/>
    <lineage>
        <taxon>Bacteria</taxon>
        <taxon>Bacillati</taxon>
        <taxon>Actinomycetota</taxon>
        <taxon>Actinomycetes</taxon>
        <taxon>Catenulisporales</taxon>
        <taxon>Catenulisporaceae</taxon>
        <taxon>Catenulispora</taxon>
    </lineage>
</organism>
<protein>
    <recommendedName>
        <fullName evidence="4">Secreted protein</fullName>
    </recommendedName>
</protein>
<name>A0ABS5L884_9ACTN</name>
<evidence type="ECO:0000313" key="2">
    <source>
        <dbReference type="EMBL" id="MBS2554548.1"/>
    </source>
</evidence>
<evidence type="ECO:0008006" key="4">
    <source>
        <dbReference type="Google" id="ProtNLM"/>
    </source>
</evidence>
<feature type="non-terminal residue" evidence="2">
    <location>
        <position position="937"/>
    </location>
</feature>
<dbReference type="EMBL" id="JAAFYZ010000398">
    <property type="protein sequence ID" value="MBS2554548.1"/>
    <property type="molecule type" value="Genomic_DNA"/>
</dbReference>
<comment type="caution">
    <text evidence="2">The sequence shown here is derived from an EMBL/GenBank/DDBJ whole genome shotgun (WGS) entry which is preliminary data.</text>
</comment>
<accession>A0ABS5L884</accession>
<dbReference type="Proteomes" id="UP000730482">
    <property type="component" value="Unassembled WGS sequence"/>
</dbReference>
<evidence type="ECO:0000313" key="3">
    <source>
        <dbReference type="Proteomes" id="UP000730482"/>
    </source>
</evidence>
<feature type="region of interest" description="Disordered" evidence="1">
    <location>
        <begin position="746"/>
        <end position="796"/>
    </location>
</feature>
<sequence>MSAEGFGEFAGFAALMALGDAGRIAPYFEGMTEKERRTYVAPLKEFLKSVSWGAVERGDWTEIRKRRVRATSTMIPAALAVFPSALTTAKFLRRVQREGVFDPRDPAAIKKVLADRAPAWLPDLPAALLATLESDGCHRLVAAVNEVAGVPMEATREFLRAWGVEYLWSPDDEKQKAKLLADPKFGEYLPLMFDDDENDGLFTSWCVFRVTAVEAVRAGLVARAPVLDASLRRLLRGGQPGSMQEHVAFWAVLEPSDAEVVERVSSCISLLSAQSGTVARSFLASVKQAADADLIDVELTLEAASIAVTRPEKNVVRTALTWLDGLFAKYPERTGQIVETVAIAFGAQAADIQERALKVVGKRAKGLGEAERERLVADAAVYLAPDLVAKLAGQLGVSQDSSIAGADESGIAPYPEIAPYVPRPLLPPIGSPAELAEVVASLLQSDPAEAMVFERVLEAVVVFQRTDAAGMREALAPVIERYRPGWDWNLSQIGETPRIMLGVLAAAAAGLGQDKRRLPHRANVGQLWSRMRKSNRGRPRRTRTSPSDFLLARLGEVHAALGLPDLPPLVSVPTSPTGAIDPSELVRRLRDCEAQGLEPLEADFHQALLRLPADCGAVDVTGFRSKAGRRLAAWVGGDRVEIPMPEFPDPAMRQEGNGDLLAAYKRAAMRAHVKDPDTLLDLIRGVWSEPERCWDQSDWAVCWPAIVPTRPDLAAVAMIGGIDWTTAPAVVESAVALAEQDGAGVGDGARGGALAERDGASGKRAGALAERDGASAKRDGERGVHGGPHDDPHGGTHRVIAARLVHEDARMRASGVDAALVLAARGLLNPPTLAATLAIELPLSGAGLRRAVPGLRDLANAGAATQTWQVIALLLPALLPPALPKSLPGTADLLVLATELAGVLKAGTPIPEVTALAQKKGSGAVPSGARRLAGVLG</sequence>
<dbReference type="RefSeq" id="WP_212022119.1">
    <property type="nucleotide sequence ID" value="NZ_JAAFYZ010000398.1"/>
</dbReference>
<evidence type="ECO:0000256" key="1">
    <source>
        <dbReference type="SAM" id="MobiDB-lite"/>
    </source>
</evidence>
<keyword evidence="3" id="KW-1185">Reference proteome</keyword>
<gene>
    <name evidence="2" type="ORF">KGQ19_47615</name>
</gene>